<evidence type="ECO:0000313" key="3">
    <source>
        <dbReference type="Proteomes" id="UP001307889"/>
    </source>
</evidence>
<keyword evidence="3" id="KW-1185">Reference proteome</keyword>
<sequence>MPRFLCVCLLIGVMAVSYGNATPFPKAEEETAMGLNTMDLENVLQDEGDVDELTREPRTLLLLRFIRRKNRHLRRIMGFVETVFRILQTIWSFVSHPNIINGARNLIKNRAADSPLLLGRLTSALTG</sequence>
<name>A0ABN7BAC4_9HEMI</name>
<accession>A0ABN7BAC4</accession>
<feature type="signal peptide" evidence="1">
    <location>
        <begin position="1"/>
        <end position="21"/>
    </location>
</feature>
<protein>
    <submittedName>
        <fullName evidence="2">Uncharacterized protein</fullName>
    </submittedName>
</protein>
<gene>
    <name evidence="2" type="ORF">NTJ_14155</name>
</gene>
<evidence type="ECO:0000313" key="2">
    <source>
        <dbReference type="EMBL" id="BET01339.1"/>
    </source>
</evidence>
<evidence type="ECO:0000256" key="1">
    <source>
        <dbReference type="SAM" id="SignalP"/>
    </source>
</evidence>
<feature type="chain" id="PRO_5046963189" evidence="1">
    <location>
        <begin position="22"/>
        <end position="127"/>
    </location>
</feature>
<proteinExistence type="predicted"/>
<keyword evidence="1" id="KW-0732">Signal</keyword>
<dbReference type="EMBL" id="AP028920">
    <property type="protein sequence ID" value="BET01339.1"/>
    <property type="molecule type" value="Genomic_DNA"/>
</dbReference>
<dbReference type="Proteomes" id="UP001307889">
    <property type="component" value="Chromosome 12"/>
</dbReference>
<organism evidence="2 3">
    <name type="scientific">Nesidiocoris tenuis</name>
    <dbReference type="NCBI Taxonomy" id="355587"/>
    <lineage>
        <taxon>Eukaryota</taxon>
        <taxon>Metazoa</taxon>
        <taxon>Ecdysozoa</taxon>
        <taxon>Arthropoda</taxon>
        <taxon>Hexapoda</taxon>
        <taxon>Insecta</taxon>
        <taxon>Pterygota</taxon>
        <taxon>Neoptera</taxon>
        <taxon>Paraneoptera</taxon>
        <taxon>Hemiptera</taxon>
        <taxon>Heteroptera</taxon>
        <taxon>Panheteroptera</taxon>
        <taxon>Cimicomorpha</taxon>
        <taxon>Miridae</taxon>
        <taxon>Dicyphina</taxon>
        <taxon>Nesidiocoris</taxon>
    </lineage>
</organism>
<reference evidence="2 3" key="1">
    <citation type="submission" date="2023-09" db="EMBL/GenBank/DDBJ databases">
        <title>Nesidiocoris tenuis whole genome shotgun sequence.</title>
        <authorList>
            <person name="Shibata T."/>
            <person name="Shimoda M."/>
            <person name="Kobayashi T."/>
            <person name="Uehara T."/>
        </authorList>
    </citation>
    <scope>NUCLEOTIDE SEQUENCE [LARGE SCALE GENOMIC DNA]</scope>
    <source>
        <strain evidence="2 3">Japan</strain>
    </source>
</reference>